<name>A0A9Q0MRZ5_9DIPT</name>
<accession>A0A9Q0MRZ5</accession>
<gene>
    <name evidence="3" type="ORF">Bhyg_14440</name>
</gene>
<organism evidence="3 4">
    <name type="scientific">Pseudolycoriella hygida</name>
    <dbReference type="NCBI Taxonomy" id="35572"/>
    <lineage>
        <taxon>Eukaryota</taxon>
        <taxon>Metazoa</taxon>
        <taxon>Ecdysozoa</taxon>
        <taxon>Arthropoda</taxon>
        <taxon>Hexapoda</taxon>
        <taxon>Insecta</taxon>
        <taxon>Pterygota</taxon>
        <taxon>Neoptera</taxon>
        <taxon>Endopterygota</taxon>
        <taxon>Diptera</taxon>
        <taxon>Nematocera</taxon>
        <taxon>Sciaroidea</taxon>
        <taxon>Sciaridae</taxon>
        <taxon>Pseudolycoriella</taxon>
    </lineage>
</organism>
<dbReference type="EMBL" id="WJQU01000004">
    <property type="protein sequence ID" value="KAJ6635854.1"/>
    <property type="molecule type" value="Genomic_DNA"/>
</dbReference>
<evidence type="ECO:0000256" key="1">
    <source>
        <dbReference type="SAM" id="Coils"/>
    </source>
</evidence>
<feature type="region of interest" description="Disordered" evidence="2">
    <location>
        <begin position="65"/>
        <end position="87"/>
    </location>
</feature>
<keyword evidence="1" id="KW-0175">Coiled coil</keyword>
<dbReference type="AlphaFoldDB" id="A0A9Q0MRZ5"/>
<reference evidence="3" key="1">
    <citation type="submission" date="2022-07" db="EMBL/GenBank/DDBJ databases">
        <authorList>
            <person name="Trinca V."/>
            <person name="Uliana J.V.C."/>
            <person name="Torres T.T."/>
            <person name="Ward R.J."/>
            <person name="Monesi N."/>
        </authorList>
    </citation>
    <scope>NUCLEOTIDE SEQUENCE</scope>
    <source>
        <strain evidence="3">HSMRA1968</strain>
        <tissue evidence="3">Whole embryos</tissue>
    </source>
</reference>
<sequence>MSEKLILKNNHLYDENDRLRTENAELRRISASAESKIQLEMSTELMAELAPLQIVELKEKLKKHDENYANNDSGSRSDDSDVIAIED</sequence>
<evidence type="ECO:0000313" key="3">
    <source>
        <dbReference type="EMBL" id="KAJ6635854.1"/>
    </source>
</evidence>
<dbReference type="Proteomes" id="UP001151699">
    <property type="component" value="Chromosome C"/>
</dbReference>
<proteinExistence type="predicted"/>
<evidence type="ECO:0000313" key="4">
    <source>
        <dbReference type="Proteomes" id="UP001151699"/>
    </source>
</evidence>
<protein>
    <submittedName>
        <fullName evidence="3">Uncharacterized protein</fullName>
    </submittedName>
</protein>
<evidence type="ECO:0000256" key="2">
    <source>
        <dbReference type="SAM" id="MobiDB-lite"/>
    </source>
</evidence>
<feature type="coiled-coil region" evidence="1">
    <location>
        <begin position="9"/>
        <end position="36"/>
    </location>
</feature>
<comment type="caution">
    <text evidence="3">The sequence shown here is derived from an EMBL/GenBank/DDBJ whole genome shotgun (WGS) entry which is preliminary data.</text>
</comment>
<keyword evidence="4" id="KW-1185">Reference proteome</keyword>